<feature type="transmembrane region" description="Helical" evidence="6">
    <location>
        <begin position="71"/>
        <end position="90"/>
    </location>
</feature>
<dbReference type="SUPFAM" id="SSF103481">
    <property type="entry name" value="Multidrug resistance efflux transporter EmrE"/>
    <property type="match status" value="1"/>
</dbReference>
<evidence type="ECO:0000256" key="2">
    <source>
        <dbReference type="ARBA" id="ARBA00022475"/>
    </source>
</evidence>
<name>Q01XV6_SOLUE</name>
<feature type="transmembrane region" description="Helical" evidence="6">
    <location>
        <begin position="37"/>
        <end position="59"/>
    </location>
</feature>
<sequence length="116" mass="12368" precursor="true">MTPLVRSMLLVLMASVIGSFGAVFLKKGSTNVVGHSVMSFLNPSLALGVALYLASSVFYGFGIKGGQLSVLYPMVSLGSIWTLIWSRIFFQEAITREKLFGLGLILVGVTFVGMGS</sequence>
<dbReference type="InterPro" id="IPR000390">
    <property type="entry name" value="Small_drug/metabolite_transptr"/>
</dbReference>
<dbReference type="GO" id="GO:0022857">
    <property type="term" value="F:transmembrane transporter activity"/>
    <property type="evidence" value="ECO:0007669"/>
    <property type="project" value="InterPro"/>
</dbReference>
<protein>
    <submittedName>
        <fullName evidence="7">Permease</fullName>
    </submittedName>
</protein>
<dbReference type="eggNOG" id="COG2076">
    <property type="taxonomic scope" value="Bacteria"/>
</dbReference>
<evidence type="ECO:0000256" key="3">
    <source>
        <dbReference type="ARBA" id="ARBA00022692"/>
    </source>
</evidence>
<keyword evidence="5 6" id="KW-0472">Membrane</keyword>
<keyword evidence="4 6" id="KW-1133">Transmembrane helix</keyword>
<evidence type="ECO:0000313" key="7">
    <source>
        <dbReference type="EMBL" id="ABJ85509.1"/>
    </source>
</evidence>
<organism evidence="7">
    <name type="scientific">Solibacter usitatus (strain Ellin6076)</name>
    <dbReference type="NCBI Taxonomy" id="234267"/>
    <lineage>
        <taxon>Bacteria</taxon>
        <taxon>Pseudomonadati</taxon>
        <taxon>Acidobacteriota</taxon>
        <taxon>Terriglobia</taxon>
        <taxon>Bryobacterales</taxon>
        <taxon>Solibacteraceae</taxon>
        <taxon>Candidatus Solibacter</taxon>
    </lineage>
</organism>
<dbReference type="PANTHER" id="PTHR30561:SF9">
    <property type="entry name" value="4-AMINO-4-DEOXY-L-ARABINOSE-PHOSPHOUNDECAPRENOL FLIPPASE SUBUNIT ARNF-RELATED"/>
    <property type="match status" value="1"/>
</dbReference>
<keyword evidence="3 6" id="KW-0812">Transmembrane</keyword>
<comment type="subcellular location">
    <subcellularLocation>
        <location evidence="1">Cell membrane</location>
        <topology evidence="1">Multi-pass membrane protein</topology>
    </subcellularLocation>
</comment>
<dbReference type="TCDB" id="2.A.7.33.1">
    <property type="family name" value="the drug/metabolite transporter (dmt) superfamily"/>
</dbReference>
<dbReference type="PANTHER" id="PTHR30561">
    <property type="entry name" value="SMR FAMILY PROTON-DEPENDENT DRUG EFFLUX TRANSPORTER SUGE"/>
    <property type="match status" value="1"/>
</dbReference>
<keyword evidence="2" id="KW-1003">Cell membrane</keyword>
<dbReference type="FunCoup" id="Q01XV6">
    <property type="interactions" value="64"/>
</dbReference>
<proteinExistence type="predicted"/>
<dbReference type="InterPro" id="IPR037185">
    <property type="entry name" value="EmrE-like"/>
</dbReference>
<dbReference type="AlphaFoldDB" id="Q01XV6"/>
<feature type="transmembrane region" description="Helical" evidence="6">
    <location>
        <begin position="6"/>
        <end position="25"/>
    </location>
</feature>
<evidence type="ECO:0000256" key="4">
    <source>
        <dbReference type="ARBA" id="ARBA00022989"/>
    </source>
</evidence>
<dbReference type="OrthoDB" id="129711at2"/>
<evidence type="ECO:0000256" key="5">
    <source>
        <dbReference type="ARBA" id="ARBA00023136"/>
    </source>
</evidence>
<dbReference type="STRING" id="234267.Acid_4550"/>
<dbReference type="HOGENOM" id="CLU_131462_6_1_0"/>
<feature type="transmembrane region" description="Helical" evidence="6">
    <location>
        <begin position="99"/>
        <end position="115"/>
    </location>
</feature>
<reference evidence="7" key="1">
    <citation type="submission" date="2006-10" db="EMBL/GenBank/DDBJ databases">
        <title>Complete sequence of Solibacter usitatus Ellin6076.</title>
        <authorList>
            <consortium name="US DOE Joint Genome Institute"/>
            <person name="Copeland A."/>
            <person name="Lucas S."/>
            <person name="Lapidus A."/>
            <person name="Barry K."/>
            <person name="Detter J.C."/>
            <person name="Glavina del Rio T."/>
            <person name="Hammon N."/>
            <person name="Israni S."/>
            <person name="Dalin E."/>
            <person name="Tice H."/>
            <person name="Pitluck S."/>
            <person name="Thompson L.S."/>
            <person name="Brettin T."/>
            <person name="Bruce D."/>
            <person name="Han C."/>
            <person name="Tapia R."/>
            <person name="Gilna P."/>
            <person name="Schmutz J."/>
            <person name="Larimer F."/>
            <person name="Land M."/>
            <person name="Hauser L."/>
            <person name="Kyrpides N."/>
            <person name="Mikhailova N."/>
            <person name="Janssen P.H."/>
            <person name="Kuske C.R."/>
            <person name="Richardson P."/>
        </authorList>
    </citation>
    <scope>NUCLEOTIDE SEQUENCE</scope>
    <source>
        <strain evidence="7">Ellin6076</strain>
    </source>
</reference>
<gene>
    <name evidence="7" type="ordered locus">Acid_4550</name>
</gene>
<accession>Q01XV6</accession>
<dbReference type="KEGG" id="sus:Acid_4550"/>
<dbReference type="GO" id="GO:0005886">
    <property type="term" value="C:plasma membrane"/>
    <property type="evidence" value="ECO:0007669"/>
    <property type="project" value="UniProtKB-SubCell"/>
</dbReference>
<dbReference type="InParanoid" id="Q01XV6"/>
<dbReference type="Gene3D" id="1.10.3730.20">
    <property type="match status" value="1"/>
</dbReference>
<evidence type="ECO:0000256" key="1">
    <source>
        <dbReference type="ARBA" id="ARBA00004651"/>
    </source>
</evidence>
<evidence type="ECO:0000256" key="6">
    <source>
        <dbReference type="SAM" id="Phobius"/>
    </source>
</evidence>
<dbReference type="EMBL" id="CP000473">
    <property type="protein sequence ID" value="ABJ85509.1"/>
    <property type="molecule type" value="Genomic_DNA"/>
</dbReference>